<protein>
    <submittedName>
        <fullName evidence="1">Uncharacterized protein</fullName>
    </submittedName>
</protein>
<accession>A0A6C0H3L4</accession>
<dbReference type="AlphaFoldDB" id="A0A6C0H3L4"/>
<proteinExistence type="predicted"/>
<evidence type="ECO:0000313" key="1">
    <source>
        <dbReference type="EMBL" id="QHT74836.1"/>
    </source>
</evidence>
<organism evidence="1">
    <name type="scientific">viral metagenome</name>
    <dbReference type="NCBI Taxonomy" id="1070528"/>
    <lineage>
        <taxon>unclassified sequences</taxon>
        <taxon>metagenomes</taxon>
        <taxon>organismal metagenomes</taxon>
    </lineage>
</organism>
<reference evidence="1" key="1">
    <citation type="journal article" date="2020" name="Nature">
        <title>Giant virus diversity and host interactions through global metagenomics.</title>
        <authorList>
            <person name="Schulz F."/>
            <person name="Roux S."/>
            <person name="Paez-Espino D."/>
            <person name="Jungbluth S."/>
            <person name="Walsh D.A."/>
            <person name="Denef V.J."/>
            <person name="McMahon K.D."/>
            <person name="Konstantinidis K.T."/>
            <person name="Eloe-Fadrosh E.A."/>
            <person name="Kyrpides N.C."/>
            <person name="Woyke T."/>
        </authorList>
    </citation>
    <scope>NUCLEOTIDE SEQUENCE</scope>
    <source>
        <strain evidence="1">GVMAG-M-3300023179-62</strain>
    </source>
</reference>
<name>A0A6C0H3L4_9ZZZZ</name>
<dbReference type="EMBL" id="MN739858">
    <property type="protein sequence ID" value="QHT74836.1"/>
    <property type="molecule type" value="Genomic_DNA"/>
</dbReference>
<sequence length="48" mass="5632">MTLITPKTQTILIKTKDAPKIHIVDFKKIQEEKQKKMNASRAFLFKTE</sequence>